<dbReference type="KEGG" id="muh:HYN43_008985"/>
<keyword evidence="1" id="KW-0489">Methyltransferase</keyword>
<dbReference type="EMBL" id="CP032869">
    <property type="protein sequence ID" value="AYL95418.1"/>
    <property type="molecule type" value="Genomic_DNA"/>
</dbReference>
<dbReference type="InterPro" id="IPR029063">
    <property type="entry name" value="SAM-dependent_MTases_sf"/>
</dbReference>
<dbReference type="SUPFAM" id="SSF53335">
    <property type="entry name" value="S-adenosyl-L-methionine-dependent methyltransferases"/>
    <property type="match status" value="1"/>
</dbReference>
<accession>A0A494VVT5</accession>
<organism evidence="1 2">
    <name type="scientific">Mucilaginibacter celer</name>
    <dbReference type="NCBI Taxonomy" id="2305508"/>
    <lineage>
        <taxon>Bacteria</taxon>
        <taxon>Pseudomonadati</taxon>
        <taxon>Bacteroidota</taxon>
        <taxon>Sphingobacteriia</taxon>
        <taxon>Sphingobacteriales</taxon>
        <taxon>Sphingobacteriaceae</taxon>
        <taxon>Mucilaginibacter</taxon>
    </lineage>
</organism>
<sequence>MKDILGQAIHDHYHQLANHKLWINNQYGPKEEMPVDIYFRDEDDMPDIEWLAMNECRGTVLDIGAGAGSHALILQERGFDVTALDISPMACDVMTARGVQKVIKGDIFRYDEEKFDTLLLLMNGIGLTGTLENLKVFLHHIKSLLNPGGQMLFDSSDIAYLYEESGLPEKGYYGELLYQYQYNRQKTDWFHWLYVDEKTLEPIVNEAGFDMEVLLEDEFKQYLVRLILSK</sequence>
<keyword evidence="2" id="KW-1185">Reference proteome</keyword>
<dbReference type="AlphaFoldDB" id="A0A494VVT5"/>
<dbReference type="RefSeq" id="WP_119411379.1">
    <property type="nucleotide sequence ID" value="NZ_CP032869.1"/>
</dbReference>
<keyword evidence="1" id="KW-0808">Transferase</keyword>
<evidence type="ECO:0000313" key="1">
    <source>
        <dbReference type="EMBL" id="AYL95418.1"/>
    </source>
</evidence>
<proteinExistence type="predicted"/>
<dbReference type="Gene3D" id="3.40.50.150">
    <property type="entry name" value="Vaccinia Virus protein VP39"/>
    <property type="match status" value="1"/>
</dbReference>
<dbReference type="GO" id="GO:0008168">
    <property type="term" value="F:methyltransferase activity"/>
    <property type="evidence" value="ECO:0007669"/>
    <property type="project" value="UniProtKB-KW"/>
</dbReference>
<dbReference type="Proteomes" id="UP000270046">
    <property type="component" value="Chromosome"/>
</dbReference>
<reference evidence="1 2" key="1">
    <citation type="submission" date="2018-10" db="EMBL/GenBank/DDBJ databases">
        <title>Genome sequencing of Mucilaginibacter sp. HYN0043.</title>
        <authorList>
            <person name="Kim M."/>
            <person name="Yi H."/>
        </authorList>
    </citation>
    <scope>NUCLEOTIDE SEQUENCE [LARGE SCALE GENOMIC DNA]</scope>
    <source>
        <strain evidence="1 2">HYN0043</strain>
    </source>
</reference>
<protein>
    <submittedName>
        <fullName evidence="1">Methyltransferase domain-containing protein</fullName>
    </submittedName>
</protein>
<dbReference type="CDD" id="cd02440">
    <property type="entry name" value="AdoMet_MTases"/>
    <property type="match status" value="1"/>
</dbReference>
<evidence type="ECO:0000313" key="2">
    <source>
        <dbReference type="Proteomes" id="UP000270046"/>
    </source>
</evidence>
<name>A0A494VVT5_9SPHI</name>
<dbReference type="Pfam" id="PF13489">
    <property type="entry name" value="Methyltransf_23"/>
    <property type="match status" value="1"/>
</dbReference>
<dbReference type="OrthoDB" id="1143568at2"/>
<gene>
    <name evidence="1" type="ORF">HYN43_008985</name>
</gene>
<dbReference type="GO" id="GO:0032259">
    <property type="term" value="P:methylation"/>
    <property type="evidence" value="ECO:0007669"/>
    <property type="project" value="UniProtKB-KW"/>
</dbReference>